<gene>
    <name evidence="2" type="ORF">GCM10023332_17940</name>
</gene>
<reference evidence="3" key="1">
    <citation type="journal article" date="2019" name="Int. J. Syst. Evol. Microbiol.">
        <title>The Global Catalogue of Microorganisms (GCM) 10K type strain sequencing project: providing services to taxonomists for standard genome sequencing and annotation.</title>
        <authorList>
            <consortium name="The Broad Institute Genomics Platform"/>
            <consortium name="The Broad Institute Genome Sequencing Center for Infectious Disease"/>
            <person name="Wu L."/>
            <person name="Ma J."/>
        </authorList>
    </citation>
    <scope>NUCLEOTIDE SEQUENCE [LARGE SCALE GENOMIC DNA]</scope>
    <source>
        <strain evidence="3">JCM 18392</strain>
    </source>
</reference>
<accession>A0ABP9E2B5</accession>
<proteinExistence type="predicted"/>
<evidence type="ECO:0000259" key="1">
    <source>
        <dbReference type="Pfam" id="PF01979"/>
    </source>
</evidence>
<dbReference type="InterPro" id="IPR051781">
    <property type="entry name" value="Metallo-dep_Hydrolase"/>
</dbReference>
<dbReference type="SUPFAM" id="SSF51338">
    <property type="entry name" value="Composite domain of metallo-dependent hydrolases"/>
    <property type="match status" value="1"/>
</dbReference>
<dbReference type="Gene3D" id="3.30.110.90">
    <property type="entry name" value="Amidohydrolase"/>
    <property type="match status" value="1"/>
</dbReference>
<dbReference type="SUPFAM" id="SSF51556">
    <property type="entry name" value="Metallo-dependent hydrolases"/>
    <property type="match status" value="1"/>
</dbReference>
<dbReference type="Gene3D" id="3.40.50.10910">
    <property type="entry name" value="Amidohydrolase"/>
    <property type="match status" value="1"/>
</dbReference>
<dbReference type="Pfam" id="PF01979">
    <property type="entry name" value="Amidohydro_1"/>
    <property type="match status" value="1"/>
</dbReference>
<feature type="domain" description="Amidohydrolase-related" evidence="1">
    <location>
        <begin position="78"/>
        <end position="453"/>
    </location>
</feature>
<dbReference type="EMBL" id="BAABJY010000002">
    <property type="protein sequence ID" value="GAA4866177.1"/>
    <property type="molecule type" value="Genomic_DNA"/>
</dbReference>
<comment type="caution">
    <text evidence="2">The sequence shown here is derived from an EMBL/GenBank/DDBJ whole genome shotgun (WGS) entry which is preliminary data.</text>
</comment>
<dbReference type="InterPro" id="IPR032466">
    <property type="entry name" value="Metal_Hydrolase"/>
</dbReference>
<protein>
    <submittedName>
        <fullName evidence="2">Amidohydrolase family protein</fullName>
    </submittedName>
</protein>
<evidence type="ECO:0000313" key="2">
    <source>
        <dbReference type="EMBL" id="GAA4866177.1"/>
    </source>
</evidence>
<evidence type="ECO:0000313" key="3">
    <source>
        <dbReference type="Proteomes" id="UP001501323"/>
    </source>
</evidence>
<keyword evidence="3" id="KW-1185">Reference proteome</keyword>
<dbReference type="RefSeq" id="WP_345295156.1">
    <property type="nucleotide sequence ID" value="NZ_BAABJY010000002.1"/>
</dbReference>
<dbReference type="Gene3D" id="2.30.40.10">
    <property type="entry name" value="Urease, subunit C, domain 1"/>
    <property type="match status" value="1"/>
</dbReference>
<dbReference type="PANTHER" id="PTHR43135:SF3">
    <property type="entry name" value="ALPHA-D-RIBOSE 1-METHYLPHOSPHONATE 5-TRIPHOSPHATE DIPHOSPHATASE"/>
    <property type="match status" value="1"/>
</dbReference>
<organism evidence="2 3">
    <name type="scientific">Luteimonas vadosa</name>
    <dbReference type="NCBI Taxonomy" id="1165507"/>
    <lineage>
        <taxon>Bacteria</taxon>
        <taxon>Pseudomonadati</taxon>
        <taxon>Pseudomonadota</taxon>
        <taxon>Gammaproteobacteria</taxon>
        <taxon>Lysobacterales</taxon>
        <taxon>Lysobacteraceae</taxon>
        <taxon>Luteimonas</taxon>
    </lineage>
</organism>
<dbReference type="InterPro" id="IPR006680">
    <property type="entry name" value="Amidohydro-rel"/>
</dbReference>
<dbReference type="Gene3D" id="1.20.58.520">
    <property type="entry name" value="Amidohydrolase"/>
    <property type="match status" value="1"/>
</dbReference>
<dbReference type="InterPro" id="IPR011059">
    <property type="entry name" value="Metal-dep_hydrolase_composite"/>
</dbReference>
<dbReference type="PANTHER" id="PTHR43135">
    <property type="entry name" value="ALPHA-D-RIBOSE 1-METHYLPHOSPHONATE 5-TRIPHOSPHATE DIPHOSPHATASE"/>
    <property type="match status" value="1"/>
</dbReference>
<sequence>MAAIGLFAGAVAWPEPRLEPARPASFAIRGVAVVDVVAGVVRTEQTVVVADGRIAAVGPRETVAVPPGLRVVDGRARFVMPALWDMHTHVLAISPLLDMPLYVASGVTSVRDMQGCPSPGDPFIACGDEKRRWSREAVSGERVGPRIVETSSFMANGPGMAARLGDVPAYFDTATPAQARAFVRHFVGRADTIKVYDRIPRDAYLALADEARLRGMAVVGHRPHAVDAIEAARHQRSLEHARFLLHESFDGSQALRERAGSPSWREDRRAMVNRHDPARAREILSAMREAGTFYVPTHLTRWSDAFAHLPRVREDPVLRYVHPLLQRQWREDLDELLAEAPGPAARRGYLDFYRKGLDLTLEAQRAGVRIMVGTDYLAAGVDVHRELEQLVHAGLTPAEALRAATVTPAAYAGEASERGQVLRGMVADLVLLDADPLRDIRNTRRIRGVVFAGALYDEVAVRAIDSHVARNARSWTVGAKIIWRFIRNPGAY</sequence>
<name>A0ABP9E2B5_9GAMM</name>
<dbReference type="Proteomes" id="UP001501323">
    <property type="component" value="Unassembled WGS sequence"/>
</dbReference>